<keyword evidence="2" id="KW-0496">Mitochondrion</keyword>
<evidence type="ECO:0000313" key="3">
    <source>
        <dbReference type="Proteomes" id="UP000078284"/>
    </source>
</evidence>
<dbReference type="AlphaFoldDB" id="A0A178U7V2"/>
<dbReference type="Proteomes" id="UP000078284">
    <property type="component" value="Unassembled WGS sequence"/>
</dbReference>
<reference evidence="3" key="1">
    <citation type="journal article" date="2016" name="Proc. Natl. Acad. Sci. U.S.A.">
        <title>Chromosome-level assembly of Arabidopsis thaliana Ler reveals the extent of translocation and inversion polymorphisms.</title>
        <authorList>
            <person name="Zapata L."/>
            <person name="Ding J."/>
            <person name="Willing E.M."/>
            <person name="Hartwig B."/>
            <person name="Bezdan D."/>
            <person name="Jiao W.B."/>
            <person name="Patel V."/>
            <person name="Velikkakam James G."/>
            <person name="Koornneef M."/>
            <person name="Ossowski S."/>
            <person name="Schneeberger K."/>
        </authorList>
    </citation>
    <scope>NUCLEOTIDE SEQUENCE [LARGE SCALE GENOMIC DNA]</scope>
    <source>
        <strain evidence="3">cv. Landsberg erecta</strain>
    </source>
</reference>
<accession>A0A178U7V2</accession>
<geneLocation type="mitochondrion" evidence="2"/>
<feature type="region of interest" description="Disordered" evidence="1">
    <location>
        <begin position="43"/>
        <end position="63"/>
    </location>
</feature>
<name>A0A178U7V2_ARATH</name>
<sequence>MQSRKELFMELLSRFFGPFFLVSFRYSLLNHPLLWPLTTRRRLSSPTQPRPLPTPPRRRILLG</sequence>
<evidence type="ECO:0000256" key="1">
    <source>
        <dbReference type="SAM" id="MobiDB-lite"/>
    </source>
</evidence>
<proteinExistence type="predicted"/>
<gene>
    <name evidence="2" type="ORF">AXX17_ATUG03830</name>
</gene>
<evidence type="ECO:0000313" key="2">
    <source>
        <dbReference type="EMBL" id="OAO89182.1"/>
    </source>
</evidence>
<dbReference type="EMBL" id="LUHQ01000021">
    <property type="protein sequence ID" value="OAO89182.1"/>
    <property type="molecule type" value="Genomic_DNA"/>
</dbReference>
<comment type="caution">
    <text evidence="2">The sequence shown here is derived from an EMBL/GenBank/DDBJ whole genome shotgun (WGS) entry which is preliminary data.</text>
</comment>
<organism evidence="2 3">
    <name type="scientific">Arabidopsis thaliana</name>
    <name type="common">Mouse-ear cress</name>
    <dbReference type="NCBI Taxonomy" id="3702"/>
    <lineage>
        <taxon>Eukaryota</taxon>
        <taxon>Viridiplantae</taxon>
        <taxon>Streptophyta</taxon>
        <taxon>Embryophyta</taxon>
        <taxon>Tracheophyta</taxon>
        <taxon>Spermatophyta</taxon>
        <taxon>Magnoliopsida</taxon>
        <taxon>eudicotyledons</taxon>
        <taxon>Gunneridae</taxon>
        <taxon>Pentapetalae</taxon>
        <taxon>rosids</taxon>
        <taxon>malvids</taxon>
        <taxon>Brassicales</taxon>
        <taxon>Brassicaceae</taxon>
        <taxon>Camelineae</taxon>
        <taxon>Arabidopsis</taxon>
    </lineage>
</organism>
<protein>
    <submittedName>
        <fullName evidence="2">Uncharacterized protein</fullName>
    </submittedName>
</protein>